<evidence type="ECO:0000313" key="1">
    <source>
        <dbReference type="EMBL" id="VDP59860.1"/>
    </source>
</evidence>
<evidence type="ECO:0000313" key="2">
    <source>
        <dbReference type="Proteomes" id="UP000279833"/>
    </source>
</evidence>
<reference evidence="3" key="1">
    <citation type="submission" date="2016-06" db="UniProtKB">
        <authorList>
            <consortium name="WormBaseParasite"/>
        </authorList>
    </citation>
    <scope>IDENTIFICATION</scope>
</reference>
<dbReference type="WBParaSite" id="SCUD_0001569601-mRNA-1">
    <property type="protein sequence ID" value="SCUD_0001569601-mRNA-1"/>
    <property type="gene ID" value="SCUD_0001569601"/>
</dbReference>
<evidence type="ECO:0000313" key="3">
    <source>
        <dbReference type="WBParaSite" id="SCUD_0001569601-mRNA-1"/>
    </source>
</evidence>
<accession>A0A183KKY0</accession>
<name>A0A183KKY0_9TREM</name>
<keyword evidence="2" id="KW-1185">Reference proteome</keyword>
<reference evidence="1 2" key="2">
    <citation type="submission" date="2018-11" db="EMBL/GenBank/DDBJ databases">
        <authorList>
            <consortium name="Pathogen Informatics"/>
        </authorList>
    </citation>
    <scope>NUCLEOTIDE SEQUENCE [LARGE SCALE GENOMIC DNA]</scope>
    <source>
        <strain evidence="1">Dakar</strain>
        <strain evidence="2">Dakar, Senegal</strain>
    </source>
</reference>
<proteinExistence type="predicted"/>
<gene>
    <name evidence="1" type="ORF">SCUD_LOCUS15694</name>
</gene>
<organism evidence="3">
    <name type="scientific">Schistosoma curassoni</name>
    <dbReference type="NCBI Taxonomy" id="6186"/>
    <lineage>
        <taxon>Eukaryota</taxon>
        <taxon>Metazoa</taxon>
        <taxon>Spiralia</taxon>
        <taxon>Lophotrochozoa</taxon>
        <taxon>Platyhelminthes</taxon>
        <taxon>Trematoda</taxon>
        <taxon>Digenea</taxon>
        <taxon>Strigeidida</taxon>
        <taxon>Schistosomatoidea</taxon>
        <taxon>Schistosomatidae</taxon>
        <taxon>Schistosoma</taxon>
    </lineage>
</organism>
<dbReference type="AlphaFoldDB" id="A0A183KKY0"/>
<dbReference type="Proteomes" id="UP000279833">
    <property type="component" value="Unassembled WGS sequence"/>
</dbReference>
<sequence length="40" mass="4848">MCIFISSIIIIIIVCWRSIHNRHRHMTITQKNKNRSEILK</sequence>
<dbReference type="EMBL" id="UZAK01037874">
    <property type="protein sequence ID" value="VDP59860.1"/>
    <property type="molecule type" value="Genomic_DNA"/>
</dbReference>
<protein>
    <submittedName>
        <fullName evidence="1 3">Uncharacterized protein</fullName>
    </submittedName>
</protein>